<dbReference type="AlphaFoldDB" id="A0AAJ0M0S6"/>
<reference evidence="6" key="2">
    <citation type="submission" date="2023-06" db="EMBL/GenBank/DDBJ databases">
        <authorList>
            <consortium name="Lawrence Berkeley National Laboratory"/>
            <person name="Mondo S.J."/>
            <person name="Hensen N."/>
            <person name="Bonometti L."/>
            <person name="Westerberg I."/>
            <person name="Brannstrom I.O."/>
            <person name="Guillou S."/>
            <person name="Cros-Aarteil S."/>
            <person name="Calhoun S."/>
            <person name="Haridas S."/>
            <person name="Kuo A."/>
            <person name="Pangilinan J."/>
            <person name="Riley R."/>
            <person name="Labutti K."/>
            <person name="Andreopoulos B."/>
            <person name="Lipzen A."/>
            <person name="Chen C."/>
            <person name="Yanf M."/>
            <person name="Daum C."/>
            <person name="Ng V."/>
            <person name="Clum A."/>
            <person name="Steindorff A."/>
            <person name="Ohm R."/>
            <person name="Martin F."/>
            <person name="Silar P."/>
            <person name="Natvig D."/>
            <person name="Lalanne C."/>
            <person name="Gautier V."/>
            <person name="Ament-Velasquez S.L."/>
            <person name="Kruys A."/>
            <person name="Hutchinson M.I."/>
            <person name="Powell A.J."/>
            <person name="Barry K."/>
            <person name="Miller A.N."/>
            <person name="Grigoriev I.V."/>
            <person name="Debuchy R."/>
            <person name="Gladieux P."/>
            <person name="Thoren M.H."/>
            <person name="Johannesson H."/>
        </authorList>
    </citation>
    <scope>NUCLEOTIDE SEQUENCE</scope>
    <source>
        <strain evidence="6">CBS 333.67</strain>
    </source>
</reference>
<keyword evidence="3" id="KW-0472">Membrane</keyword>
<feature type="domain" description="Yeast cell wall synthesis Kre9/Knh1-like N-terminal" evidence="5">
    <location>
        <begin position="33"/>
        <end position="107"/>
    </location>
</feature>
<feature type="transmembrane region" description="Helical" evidence="3">
    <location>
        <begin position="161"/>
        <end position="184"/>
    </location>
</feature>
<evidence type="ECO:0000256" key="1">
    <source>
        <dbReference type="ARBA" id="ARBA00022729"/>
    </source>
</evidence>
<sequence length="265" mass="28646">MARRSTRATLLAQLLLLPAVLAAVSFANTDYYVYPTVPFTITWTDARGPVNITLMNGPDEYLKDVLLIVTAFAGAEDYTWTPPPTVPPDSYILRIEDGGSTDYSPRFVYPGPVLTTTATRSPSATSASPATTSITSTSTNTAQQQPQSQNNNELLSTPAKAVIATLGSLLLVILLASLLRYYCLCSKRRRRQLREAERAAAAATAASHELPPLSPRSGDDAETIHLHGNMMIKAEGQEGNVVELPVRGWGEMVELSADSNRKPAR</sequence>
<keyword evidence="7" id="KW-1185">Reference proteome</keyword>
<feature type="region of interest" description="Disordered" evidence="2">
    <location>
        <begin position="118"/>
        <end position="151"/>
    </location>
</feature>
<dbReference type="PANTHER" id="PTHR40633:SF1">
    <property type="entry name" value="GPI ANCHORED SERINE-THREONINE RICH PROTEIN (AFU_ORTHOLOGUE AFUA_1G03630)"/>
    <property type="match status" value="1"/>
</dbReference>
<keyword evidence="1 4" id="KW-0732">Signal</keyword>
<dbReference type="GeneID" id="87885911"/>
<dbReference type="Pfam" id="PF10342">
    <property type="entry name" value="Kre9_KNH"/>
    <property type="match status" value="1"/>
</dbReference>
<protein>
    <recommendedName>
        <fullName evidence="5">Yeast cell wall synthesis Kre9/Knh1-like N-terminal domain-containing protein</fullName>
    </recommendedName>
</protein>
<accession>A0AAJ0M0S6</accession>
<dbReference type="EMBL" id="JAUDZG010000005">
    <property type="protein sequence ID" value="KAK3304775.1"/>
    <property type="molecule type" value="Genomic_DNA"/>
</dbReference>
<reference evidence="6" key="1">
    <citation type="journal article" date="2023" name="Mol. Phylogenet. Evol.">
        <title>Genome-scale phylogeny and comparative genomics of the fungal order Sordariales.</title>
        <authorList>
            <person name="Hensen N."/>
            <person name="Bonometti L."/>
            <person name="Westerberg I."/>
            <person name="Brannstrom I.O."/>
            <person name="Guillou S."/>
            <person name="Cros-Aarteil S."/>
            <person name="Calhoun S."/>
            <person name="Haridas S."/>
            <person name="Kuo A."/>
            <person name="Mondo S."/>
            <person name="Pangilinan J."/>
            <person name="Riley R."/>
            <person name="LaButti K."/>
            <person name="Andreopoulos B."/>
            <person name="Lipzen A."/>
            <person name="Chen C."/>
            <person name="Yan M."/>
            <person name="Daum C."/>
            <person name="Ng V."/>
            <person name="Clum A."/>
            <person name="Steindorff A."/>
            <person name="Ohm R.A."/>
            <person name="Martin F."/>
            <person name="Silar P."/>
            <person name="Natvig D.O."/>
            <person name="Lalanne C."/>
            <person name="Gautier V."/>
            <person name="Ament-Velasquez S.L."/>
            <person name="Kruys A."/>
            <person name="Hutchinson M.I."/>
            <person name="Powell A.J."/>
            <person name="Barry K."/>
            <person name="Miller A.N."/>
            <person name="Grigoriev I.V."/>
            <person name="Debuchy R."/>
            <person name="Gladieux P."/>
            <person name="Hiltunen Thoren M."/>
            <person name="Johannesson H."/>
        </authorList>
    </citation>
    <scope>NUCLEOTIDE SEQUENCE</scope>
    <source>
        <strain evidence="6">CBS 333.67</strain>
    </source>
</reference>
<evidence type="ECO:0000259" key="5">
    <source>
        <dbReference type="Pfam" id="PF10342"/>
    </source>
</evidence>
<evidence type="ECO:0000256" key="3">
    <source>
        <dbReference type="SAM" id="Phobius"/>
    </source>
</evidence>
<name>A0AAJ0M0S6_9PEZI</name>
<comment type="caution">
    <text evidence="6">The sequence shown here is derived from an EMBL/GenBank/DDBJ whole genome shotgun (WGS) entry which is preliminary data.</text>
</comment>
<feature type="chain" id="PRO_5042572867" description="Yeast cell wall synthesis Kre9/Knh1-like N-terminal domain-containing protein" evidence="4">
    <location>
        <begin position="23"/>
        <end position="265"/>
    </location>
</feature>
<dbReference type="PANTHER" id="PTHR40633">
    <property type="entry name" value="MATRIX PROTEIN, PUTATIVE (AFU_ORTHOLOGUE AFUA_8G05410)-RELATED"/>
    <property type="match status" value="1"/>
</dbReference>
<dbReference type="InterPro" id="IPR018466">
    <property type="entry name" value="Kre9/Knh1-like_N"/>
</dbReference>
<gene>
    <name evidence="6" type="ORF">B0T15DRAFT_495212</name>
</gene>
<organism evidence="6 7">
    <name type="scientific">Chaetomium strumarium</name>
    <dbReference type="NCBI Taxonomy" id="1170767"/>
    <lineage>
        <taxon>Eukaryota</taxon>
        <taxon>Fungi</taxon>
        <taxon>Dikarya</taxon>
        <taxon>Ascomycota</taxon>
        <taxon>Pezizomycotina</taxon>
        <taxon>Sordariomycetes</taxon>
        <taxon>Sordariomycetidae</taxon>
        <taxon>Sordariales</taxon>
        <taxon>Chaetomiaceae</taxon>
        <taxon>Chaetomium</taxon>
    </lineage>
</organism>
<dbReference type="RefSeq" id="XP_062720555.1">
    <property type="nucleotide sequence ID" value="XM_062867082.1"/>
</dbReference>
<proteinExistence type="predicted"/>
<feature type="signal peptide" evidence="4">
    <location>
        <begin position="1"/>
        <end position="22"/>
    </location>
</feature>
<evidence type="ECO:0000256" key="2">
    <source>
        <dbReference type="SAM" id="MobiDB-lite"/>
    </source>
</evidence>
<dbReference type="Proteomes" id="UP001273166">
    <property type="component" value="Unassembled WGS sequence"/>
</dbReference>
<evidence type="ECO:0000313" key="7">
    <source>
        <dbReference type="Proteomes" id="UP001273166"/>
    </source>
</evidence>
<keyword evidence="3" id="KW-0812">Transmembrane</keyword>
<dbReference type="InterPro" id="IPR052982">
    <property type="entry name" value="SRP1/TIP1-like"/>
</dbReference>
<evidence type="ECO:0000256" key="4">
    <source>
        <dbReference type="SAM" id="SignalP"/>
    </source>
</evidence>
<evidence type="ECO:0000313" key="6">
    <source>
        <dbReference type="EMBL" id="KAK3304775.1"/>
    </source>
</evidence>
<keyword evidence="3" id="KW-1133">Transmembrane helix</keyword>
<feature type="region of interest" description="Disordered" evidence="2">
    <location>
        <begin position="203"/>
        <end position="222"/>
    </location>
</feature>